<dbReference type="InterPro" id="IPR016156">
    <property type="entry name" value="FAD/NAD-linked_Rdtase_dimer_sf"/>
</dbReference>
<dbReference type="GO" id="GO:0016651">
    <property type="term" value="F:oxidoreductase activity, acting on NAD(P)H"/>
    <property type="evidence" value="ECO:0007669"/>
    <property type="project" value="TreeGrafter"/>
</dbReference>
<feature type="domain" description="Rieske" evidence="9">
    <location>
        <begin position="13"/>
        <end position="108"/>
    </location>
</feature>
<dbReference type="GO" id="GO:0051537">
    <property type="term" value="F:2 iron, 2 sulfur cluster binding"/>
    <property type="evidence" value="ECO:0007669"/>
    <property type="project" value="UniProtKB-KW"/>
</dbReference>
<keyword evidence="6" id="KW-0560">Oxidoreductase</keyword>
<dbReference type="AlphaFoldDB" id="A0A328C669"/>
<protein>
    <submittedName>
        <fullName evidence="10">Pyridine nucleotide-disulfide oxidoreductase</fullName>
    </submittedName>
</protein>
<dbReference type="Gene3D" id="3.50.50.60">
    <property type="entry name" value="FAD/NAD(P)-binding domain"/>
    <property type="match status" value="2"/>
</dbReference>
<dbReference type="PRINTS" id="PR00368">
    <property type="entry name" value="FADPNR"/>
</dbReference>
<keyword evidence="5" id="KW-0274">FAD</keyword>
<evidence type="ECO:0000256" key="8">
    <source>
        <dbReference type="ARBA" id="ARBA00023014"/>
    </source>
</evidence>
<dbReference type="InterPro" id="IPR050446">
    <property type="entry name" value="FAD-oxidoreductase/Apoptosis"/>
</dbReference>
<dbReference type="InterPro" id="IPR017941">
    <property type="entry name" value="Rieske_2Fe-2S"/>
</dbReference>
<keyword evidence="2" id="KW-0285">Flavoprotein</keyword>
<dbReference type="GO" id="GO:0005737">
    <property type="term" value="C:cytoplasm"/>
    <property type="evidence" value="ECO:0007669"/>
    <property type="project" value="TreeGrafter"/>
</dbReference>
<accession>A0A328C669</accession>
<evidence type="ECO:0000256" key="6">
    <source>
        <dbReference type="ARBA" id="ARBA00023002"/>
    </source>
</evidence>
<dbReference type="SUPFAM" id="SSF50022">
    <property type="entry name" value="ISP domain"/>
    <property type="match status" value="1"/>
</dbReference>
<evidence type="ECO:0000256" key="7">
    <source>
        <dbReference type="ARBA" id="ARBA00023004"/>
    </source>
</evidence>
<keyword evidence="7" id="KW-0408">Iron</keyword>
<keyword evidence="11" id="KW-1185">Reference proteome</keyword>
<dbReference type="Gene3D" id="2.102.10.10">
    <property type="entry name" value="Rieske [2Fe-2S] iron-sulphur domain"/>
    <property type="match status" value="1"/>
</dbReference>
<dbReference type="InterPro" id="IPR028202">
    <property type="entry name" value="Reductase_C"/>
</dbReference>
<evidence type="ECO:0000313" key="11">
    <source>
        <dbReference type="Proteomes" id="UP000249169"/>
    </source>
</evidence>
<dbReference type="Pfam" id="PF07992">
    <property type="entry name" value="Pyr_redox_2"/>
    <property type="match status" value="1"/>
</dbReference>
<dbReference type="RefSeq" id="WP_111729629.1">
    <property type="nucleotide sequence ID" value="NZ_QHKO01000003.1"/>
</dbReference>
<evidence type="ECO:0000256" key="2">
    <source>
        <dbReference type="ARBA" id="ARBA00022630"/>
    </source>
</evidence>
<gene>
    <name evidence="10" type="ORF">DL240_09455</name>
</gene>
<dbReference type="OrthoDB" id="9769238at2"/>
<dbReference type="Pfam" id="PF14759">
    <property type="entry name" value="Reductase_C"/>
    <property type="match status" value="1"/>
</dbReference>
<keyword evidence="8" id="KW-0411">Iron-sulfur</keyword>
<evidence type="ECO:0000256" key="4">
    <source>
        <dbReference type="ARBA" id="ARBA00022723"/>
    </source>
</evidence>
<reference evidence="10 11" key="1">
    <citation type="submission" date="2018-05" db="EMBL/GenBank/DDBJ databases">
        <title>Lujinxingia marina gen. nov. sp. nov., a new facultative anaerobic member of the class Deltaproteobacteria, and proposal of Lujinxingaceae fam. nov.</title>
        <authorList>
            <person name="Li C.-M."/>
        </authorList>
    </citation>
    <scope>NUCLEOTIDE SEQUENCE [LARGE SCALE GENOMIC DNA]</scope>
    <source>
        <strain evidence="10 11">B210</strain>
    </source>
</reference>
<comment type="caution">
    <text evidence="10">The sequence shown here is derived from an EMBL/GenBank/DDBJ whole genome shotgun (WGS) entry which is preliminary data.</text>
</comment>
<name>A0A328C669_9DELT</name>
<dbReference type="InterPro" id="IPR036188">
    <property type="entry name" value="FAD/NAD-bd_sf"/>
</dbReference>
<dbReference type="EMBL" id="QHKO01000003">
    <property type="protein sequence ID" value="RAL23101.1"/>
    <property type="molecule type" value="Genomic_DNA"/>
</dbReference>
<dbReference type="Gene3D" id="3.30.390.30">
    <property type="match status" value="1"/>
</dbReference>
<evidence type="ECO:0000256" key="1">
    <source>
        <dbReference type="ARBA" id="ARBA00001974"/>
    </source>
</evidence>
<dbReference type="GO" id="GO:0046872">
    <property type="term" value="F:metal ion binding"/>
    <property type="evidence" value="ECO:0007669"/>
    <property type="project" value="UniProtKB-KW"/>
</dbReference>
<evidence type="ECO:0000256" key="3">
    <source>
        <dbReference type="ARBA" id="ARBA00022714"/>
    </source>
</evidence>
<keyword evidence="4" id="KW-0479">Metal-binding</keyword>
<evidence type="ECO:0000256" key="5">
    <source>
        <dbReference type="ARBA" id="ARBA00022827"/>
    </source>
</evidence>
<dbReference type="PANTHER" id="PTHR43557">
    <property type="entry name" value="APOPTOSIS-INDUCING FACTOR 1"/>
    <property type="match status" value="1"/>
</dbReference>
<organism evidence="10 11">
    <name type="scientific">Lujinxingia litoralis</name>
    <dbReference type="NCBI Taxonomy" id="2211119"/>
    <lineage>
        <taxon>Bacteria</taxon>
        <taxon>Deltaproteobacteria</taxon>
        <taxon>Bradymonadales</taxon>
        <taxon>Lujinxingiaceae</taxon>
        <taxon>Lujinxingia</taxon>
    </lineage>
</organism>
<dbReference type="InterPro" id="IPR036922">
    <property type="entry name" value="Rieske_2Fe-2S_sf"/>
</dbReference>
<evidence type="ECO:0000313" key="10">
    <source>
        <dbReference type="EMBL" id="RAL23101.1"/>
    </source>
</evidence>
<evidence type="ECO:0000259" key="9">
    <source>
        <dbReference type="PROSITE" id="PS51296"/>
    </source>
</evidence>
<dbReference type="PRINTS" id="PR00411">
    <property type="entry name" value="PNDRDTASEI"/>
</dbReference>
<dbReference type="SUPFAM" id="SSF51905">
    <property type="entry name" value="FAD/NAD(P)-binding domain"/>
    <property type="match status" value="2"/>
</dbReference>
<dbReference type="PANTHER" id="PTHR43557:SF2">
    <property type="entry name" value="RIESKE DOMAIN-CONTAINING PROTEIN-RELATED"/>
    <property type="match status" value="1"/>
</dbReference>
<sequence>MTDQPDANGPDLTQGIALSELRPGEPFLGHVGDDAVVVVRLADEIRAISARCTHYGGPLHRGLVVEDTIHCPLHHAVFSLRDGSALGAPALSPVSCYPVIVDGERVRVRAREDVPRRHLRRPAINALVIVGAGAAAAAAVELMRHEGFEGTITMIGQEESGPIDRPNLSKDYLAGDAPASWLPLGGDKRWEELNVNLLKDTRVTRIERKARQVVTDKGTAFEYDALLYATGAEPLVPPIEGLEQTTHFTLRSFNDSRHISQAADSGKHALIVGAGFIGLEVAASLRKRGLNVTVVAPEELPLQPVLGEELGRLVRDTHEAQGVDFMLGTGVESFEPTRAHLSTGQHIDFDFVVLGTGVRPRTELAEAAGLKVDRGILVDRQMRTSDPAIFAVGDVARFPEPASDAPARVEHWVLAQRLAQRAARVMLNLPVEPFSLVPFFWSRHFDLNIRYVGHCEHFDRVLIHGSLAERDAIVGYIHQDRIEAVVTLGRPRASLRAEQAFATNDQATLRHLLQMQEPPYSPAPESHPPTP</sequence>
<dbReference type="SUPFAM" id="SSF55424">
    <property type="entry name" value="FAD/NAD-linked reductases, dimerisation (C-terminal) domain"/>
    <property type="match status" value="1"/>
</dbReference>
<proteinExistence type="predicted"/>
<dbReference type="PROSITE" id="PS51296">
    <property type="entry name" value="RIESKE"/>
    <property type="match status" value="1"/>
</dbReference>
<comment type="cofactor">
    <cofactor evidence="1">
        <name>FAD</name>
        <dbReference type="ChEBI" id="CHEBI:57692"/>
    </cofactor>
</comment>
<dbReference type="Proteomes" id="UP000249169">
    <property type="component" value="Unassembled WGS sequence"/>
</dbReference>
<keyword evidence="3" id="KW-0001">2Fe-2S</keyword>
<dbReference type="InterPro" id="IPR023753">
    <property type="entry name" value="FAD/NAD-binding_dom"/>
</dbReference>
<dbReference type="Pfam" id="PF00355">
    <property type="entry name" value="Rieske"/>
    <property type="match status" value="1"/>
</dbReference>